<dbReference type="AlphaFoldDB" id="A0A1X9LM85"/>
<proteinExistence type="predicted"/>
<dbReference type="Pfam" id="PF01547">
    <property type="entry name" value="SBP_bac_1"/>
    <property type="match status" value="1"/>
</dbReference>
<reference evidence="1 2" key="1">
    <citation type="submission" date="2017-04" db="EMBL/GenBank/DDBJ databases">
        <authorList>
            <person name="Afonso C.L."/>
            <person name="Miller P.J."/>
            <person name="Scott M.A."/>
            <person name="Spackman E."/>
            <person name="Goraichik I."/>
            <person name="Dimitrov K.M."/>
            <person name="Suarez D.L."/>
            <person name="Swayne D.E."/>
        </authorList>
    </citation>
    <scope>NUCLEOTIDE SEQUENCE [LARGE SCALE GENOMIC DNA]</scope>
    <source>
        <strain evidence="2">XA(T)</strain>
    </source>
</reference>
<dbReference type="EMBL" id="CP020715">
    <property type="protein sequence ID" value="ARJ06326.1"/>
    <property type="molecule type" value="Genomic_DNA"/>
</dbReference>
<dbReference type="Proteomes" id="UP000192775">
    <property type="component" value="Chromosome"/>
</dbReference>
<evidence type="ECO:0000313" key="1">
    <source>
        <dbReference type="EMBL" id="ARJ06326.1"/>
    </source>
</evidence>
<gene>
    <name evidence="1" type="ORF">B5808_14710</name>
</gene>
<organism evidence="1 2">
    <name type="scientific">Cnuibacter physcomitrellae</name>
    <dbReference type="NCBI Taxonomy" id="1619308"/>
    <lineage>
        <taxon>Bacteria</taxon>
        <taxon>Bacillati</taxon>
        <taxon>Actinomycetota</taxon>
        <taxon>Actinomycetes</taxon>
        <taxon>Micrococcales</taxon>
        <taxon>Microbacteriaceae</taxon>
        <taxon>Cnuibacter</taxon>
    </lineage>
</organism>
<name>A0A1X9LM85_9MICO</name>
<protein>
    <submittedName>
        <fullName evidence="1">Uncharacterized protein</fullName>
    </submittedName>
</protein>
<keyword evidence="2" id="KW-1185">Reference proteome</keyword>
<evidence type="ECO:0000313" key="2">
    <source>
        <dbReference type="Proteomes" id="UP000192775"/>
    </source>
</evidence>
<sequence length="460" mass="49163">MKLRVRHGIAAVVVGTVALAAAGCSATASAPATPQFDPNAPVTITVGDLPSTQAEAARKTFLDSVDAFEKAHPNVTIETSETRWDNGSFSALVAGGTMPTVMSVPFTNTKQVIDNGQVADITNIAGPLGILDRVNPDTLKQAQDDAGNTYGIPTSVDALGLIYNRELFQQAGLDPDDPPSTWDEVREAAKTITEKTGVPGYLQMTEEGQGGWIYTATVYSQGGTVEDPTGGEVTLDSDQSVDALKTVHDMYWDDKSMGSTVLFSLKTLMQEYAANRAGMFIAPVQTYEWLNNVYDIDLSTIGATHVPQAEGGPYGALLSGNVQMFNPKSTPEQLNAAAEWVDYYYFGKYTDEETAVANAKAVVADGGVVGLPGLSPLSPEAYDQYRKWIADYINVDPAHFTGYTDSLAEIPLIPEPATRAQEVYADLAPTVQQALTDENADLKALISDASSRIDRIISQG</sequence>
<dbReference type="PANTHER" id="PTHR43649:SF16">
    <property type="entry name" value="SUGAR-BINDING LIPOPROTEIN"/>
    <property type="match status" value="1"/>
</dbReference>
<dbReference type="RefSeq" id="WP_085020464.1">
    <property type="nucleotide sequence ID" value="NZ_BMHD01000001.1"/>
</dbReference>
<dbReference type="PANTHER" id="PTHR43649">
    <property type="entry name" value="ARABINOSE-BINDING PROTEIN-RELATED"/>
    <property type="match status" value="1"/>
</dbReference>
<dbReference type="KEGG" id="cphy:B5808_14710"/>
<accession>A0A1X9LM85</accession>
<dbReference type="InterPro" id="IPR050490">
    <property type="entry name" value="Bact_solute-bd_prot1"/>
</dbReference>
<dbReference type="STRING" id="1619308.B5808_14710"/>
<dbReference type="PROSITE" id="PS51257">
    <property type="entry name" value="PROKAR_LIPOPROTEIN"/>
    <property type="match status" value="1"/>
</dbReference>
<dbReference type="InterPro" id="IPR006059">
    <property type="entry name" value="SBP"/>
</dbReference>
<dbReference type="Gene3D" id="3.40.190.10">
    <property type="entry name" value="Periplasmic binding protein-like II"/>
    <property type="match status" value="1"/>
</dbReference>
<dbReference type="SUPFAM" id="SSF53850">
    <property type="entry name" value="Periplasmic binding protein-like II"/>
    <property type="match status" value="1"/>
</dbReference>